<dbReference type="Pfam" id="PF02922">
    <property type="entry name" value="CBM_48"/>
    <property type="match status" value="1"/>
</dbReference>
<keyword evidence="15" id="KW-1185">Reference proteome</keyword>
<dbReference type="EC" id="2.4.1.18" evidence="10"/>
<comment type="pathway">
    <text evidence="3 10">Glycan biosynthesis; glycogen biosynthesis.</text>
</comment>
<feature type="active site" description="Nucleophile" evidence="10 11">
    <location>
        <position position="312"/>
    </location>
</feature>
<dbReference type="InterPro" id="IPR006048">
    <property type="entry name" value="A-amylase/branching_C"/>
</dbReference>
<dbReference type="AlphaFoldDB" id="A0A9Q9CQG0"/>
<dbReference type="EMBL" id="CP071250">
    <property type="protein sequence ID" value="UUF09636.1"/>
    <property type="molecule type" value="Genomic_DNA"/>
</dbReference>
<evidence type="ECO:0000313" key="14">
    <source>
        <dbReference type="EMBL" id="UUF09636.1"/>
    </source>
</evidence>
<dbReference type="InterPro" id="IPR006407">
    <property type="entry name" value="GlgB"/>
</dbReference>
<dbReference type="NCBIfam" id="NF003811">
    <property type="entry name" value="PRK05402.1"/>
    <property type="match status" value="1"/>
</dbReference>
<keyword evidence="7 10" id="KW-0808">Transferase</keyword>
<evidence type="ECO:0000313" key="13">
    <source>
        <dbReference type="EMBL" id="UUF07321.1"/>
    </source>
</evidence>
<comment type="similarity">
    <text evidence="4 10">Belongs to the glycosyl hydrolase 13 family. GlgB subfamily.</text>
</comment>
<evidence type="ECO:0000256" key="5">
    <source>
        <dbReference type="ARBA" id="ARBA00022600"/>
    </source>
</evidence>
<protein>
    <recommendedName>
        <fullName evidence="10">1,4-alpha-glucan branching enzyme GlgB</fullName>
        <ecNumber evidence="10">2.4.1.18</ecNumber>
    </recommendedName>
    <alternativeName>
        <fullName evidence="10">1,4-alpha-D-glucan:1,4-alpha-D-glucan 6-glucosyl-transferase</fullName>
    </alternativeName>
    <alternativeName>
        <fullName evidence="10">Alpha-(1-&gt;4)-glucan branching enzyme</fullName>
    </alternativeName>
    <alternativeName>
        <fullName evidence="10">Glycogen branching enzyme</fullName>
        <shortName evidence="10">BE</shortName>
    </alternativeName>
</protein>
<evidence type="ECO:0000256" key="4">
    <source>
        <dbReference type="ARBA" id="ARBA00009000"/>
    </source>
</evidence>
<proteinExistence type="inferred from homology"/>
<comment type="function">
    <text evidence="2 10">Catalyzes the formation of the alpha-1,6-glucosidic linkages in glycogen by scission of a 1,4-alpha-linked oligosaccharide from growing alpha-1,4-glucan chains and the subsequent attachment of the oligosaccharide to the alpha-1,6 position.</text>
</comment>
<dbReference type="GO" id="GO:0043169">
    <property type="term" value="F:cation binding"/>
    <property type="evidence" value="ECO:0007669"/>
    <property type="project" value="InterPro"/>
</dbReference>
<evidence type="ECO:0000256" key="1">
    <source>
        <dbReference type="ARBA" id="ARBA00000826"/>
    </source>
</evidence>
<gene>
    <name evidence="10 14" type="primary">glgB</name>
    <name evidence="13" type="ORF">J0J69_12380</name>
    <name evidence="14" type="ORF">J0J70_01580</name>
</gene>
<feature type="domain" description="Glycosyl hydrolase family 13 catalytic" evidence="12">
    <location>
        <begin position="152"/>
        <end position="491"/>
    </location>
</feature>
<dbReference type="EMBL" id="CP071249">
    <property type="protein sequence ID" value="UUF07321.1"/>
    <property type="molecule type" value="Genomic_DNA"/>
</dbReference>
<evidence type="ECO:0000256" key="9">
    <source>
        <dbReference type="ARBA" id="ARBA00023277"/>
    </source>
</evidence>
<dbReference type="GO" id="GO:0005978">
    <property type="term" value="P:glycogen biosynthetic process"/>
    <property type="evidence" value="ECO:0007669"/>
    <property type="project" value="UniProtKB-UniRule"/>
</dbReference>
<evidence type="ECO:0000313" key="15">
    <source>
        <dbReference type="Proteomes" id="UP001058016"/>
    </source>
</evidence>
<evidence type="ECO:0000256" key="10">
    <source>
        <dbReference type="HAMAP-Rule" id="MF_00685"/>
    </source>
</evidence>
<dbReference type="PIRSF" id="PIRSF000463">
    <property type="entry name" value="GlgB"/>
    <property type="match status" value="1"/>
</dbReference>
<organism evidence="14 16">
    <name type="scientific">Turicibacter bilis</name>
    <dbReference type="NCBI Taxonomy" id="2735723"/>
    <lineage>
        <taxon>Bacteria</taxon>
        <taxon>Bacillati</taxon>
        <taxon>Bacillota</taxon>
        <taxon>Erysipelotrichia</taxon>
        <taxon>Erysipelotrichales</taxon>
        <taxon>Turicibacteraceae</taxon>
        <taxon>Turicibacter</taxon>
    </lineage>
</organism>
<dbReference type="RefSeq" id="WP_055304971.1">
    <property type="nucleotide sequence ID" value="NZ_CP071249.1"/>
</dbReference>
<dbReference type="SUPFAM" id="SSF51445">
    <property type="entry name" value="(Trans)glycosidases"/>
    <property type="match status" value="1"/>
</dbReference>
<dbReference type="SUPFAM" id="SSF81296">
    <property type="entry name" value="E set domains"/>
    <property type="match status" value="1"/>
</dbReference>
<dbReference type="Pfam" id="PF02806">
    <property type="entry name" value="Alpha-amylase_C"/>
    <property type="match status" value="1"/>
</dbReference>
<dbReference type="Gene3D" id="2.60.40.10">
    <property type="entry name" value="Immunoglobulins"/>
    <property type="match status" value="1"/>
</dbReference>
<dbReference type="NCBIfam" id="NF008967">
    <property type="entry name" value="PRK12313.1"/>
    <property type="match status" value="1"/>
</dbReference>
<dbReference type="Gene3D" id="2.60.40.1180">
    <property type="entry name" value="Golgi alpha-mannosidase II"/>
    <property type="match status" value="1"/>
</dbReference>
<dbReference type="Pfam" id="PF00128">
    <property type="entry name" value="Alpha-amylase"/>
    <property type="match status" value="1"/>
</dbReference>
<dbReference type="NCBIfam" id="TIGR01515">
    <property type="entry name" value="branching_enzym"/>
    <property type="match status" value="1"/>
</dbReference>
<dbReference type="CDD" id="cd02855">
    <property type="entry name" value="E_set_GBE_prok_N"/>
    <property type="match status" value="1"/>
</dbReference>
<keyword evidence="6 10" id="KW-0328">Glycosyltransferase</keyword>
<comment type="subunit">
    <text evidence="10">Monomer.</text>
</comment>
<keyword evidence="9 10" id="KW-0119">Carbohydrate metabolism</keyword>
<dbReference type="HAMAP" id="MF_00685">
    <property type="entry name" value="GlgB"/>
    <property type="match status" value="1"/>
</dbReference>
<evidence type="ECO:0000256" key="2">
    <source>
        <dbReference type="ARBA" id="ARBA00002953"/>
    </source>
</evidence>
<dbReference type="SUPFAM" id="SSF51011">
    <property type="entry name" value="Glycosyl hydrolase domain"/>
    <property type="match status" value="1"/>
</dbReference>
<evidence type="ECO:0000256" key="8">
    <source>
        <dbReference type="ARBA" id="ARBA00023056"/>
    </source>
</evidence>
<dbReference type="GO" id="GO:0005829">
    <property type="term" value="C:cytosol"/>
    <property type="evidence" value="ECO:0007669"/>
    <property type="project" value="TreeGrafter"/>
</dbReference>
<dbReference type="InterPro" id="IPR044143">
    <property type="entry name" value="GlgB_N_E_set_prok"/>
</dbReference>
<name>A0A9Q9CQG0_9FIRM</name>
<evidence type="ECO:0000256" key="11">
    <source>
        <dbReference type="PIRSR" id="PIRSR000463-1"/>
    </source>
</evidence>
<dbReference type="GO" id="GO:0003844">
    <property type="term" value="F:1,4-alpha-glucan branching enzyme activity"/>
    <property type="evidence" value="ECO:0007669"/>
    <property type="project" value="UniProtKB-UniRule"/>
</dbReference>
<dbReference type="InterPro" id="IPR006047">
    <property type="entry name" value="GH13_cat_dom"/>
</dbReference>
<reference evidence="14 15" key="1">
    <citation type="submission" date="2021-03" db="EMBL/GenBank/DDBJ databases">
        <title>Comparative Genomics and Metabolomics in the genus Turicibacter.</title>
        <authorList>
            <person name="Maki J."/>
            <person name="Looft T."/>
        </authorList>
    </citation>
    <scope>NUCLEOTIDE SEQUENCE</scope>
    <source>
        <strain evidence="14">ISU324</strain>
        <strain evidence="13 15">MMM721</strain>
    </source>
</reference>
<comment type="catalytic activity">
    <reaction evidence="1 10">
        <text>Transfers a segment of a (1-&gt;4)-alpha-D-glucan chain to a primary hydroxy group in a similar glucan chain.</text>
        <dbReference type="EC" id="2.4.1.18"/>
    </reaction>
</comment>
<dbReference type="PANTHER" id="PTHR43651:SF3">
    <property type="entry name" value="1,4-ALPHA-GLUCAN-BRANCHING ENZYME"/>
    <property type="match status" value="1"/>
</dbReference>
<dbReference type="Proteomes" id="UP001058016">
    <property type="component" value="Chromosome"/>
</dbReference>
<dbReference type="SMART" id="SM00642">
    <property type="entry name" value="Aamy"/>
    <property type="match status" value="1"/>
</dbReference>
<dbReference type="InterPro" id="IPR037439">
    <property type="entry name" value="Branching_enzy"/>
</dbReference>
<keyword evidence="8 10" id="KW-0320">Glycogen biosynthesis</keyword>
<evidence type="ECO:0000256" key="6">
    <source>
        <dbReference type="ARBA" id="ARBA00022676"/>
    </source>
</evidence>
<dbReference type="PANTHER" id="PTHR43651">
    <property type="entry name" value="1,4-ALPHA-GLUCAN-BRANCHING ENZYME"/>
    <property type="match status" value="1"/>
</dbReference>
<evidence type="ECO:0000259" key="12">
    <source>
        <dbReference type="SMART" id="SM00642"/>
    </source>
</evidence>
<keyword evidence="5 10" id="KW-0321">Glycogen metabolism</keyword>
<sequence length="660" mass="76738">MKPYCQFTEIDRYLFSEGTHKQLYKKFGAHVVQNENGDLGTYFCVYAPHAKAVSVVGDFNNWNGTHHEMIGDHGIWSLYIPKLKSGETYKYEITTSWGAKILKADPYAFYAEHRPHTASVVYDIEDFEWTDEVWVESRKQSNIFEQPLNIYELHLGSWRRGEDLVEAENFHSYAEIVDDLIEYVLEHSYTHIEVMPLYEHPFDGSWGYQATGYYAASSRYGEPKDLMMFINRCHEAGIGVIMDWVPGHFCRDAHGLYQFDGEPVYEYPFADAAISEWGTANFDLAKGEVRSFLISNALFWMKYYHVDGFRVDAVANMIYWGGNKDRGENHGAIEFLKRLNTALFAEDDKLLMIAEDSTSYPLVTAPVSVGGLGFSYKWNMGWMNDTLDYIELDNIYRPYHHNYITFAMAYAYSENFILPFSHDEVVHGKKSLVDKAPGDYWQKMAQFRLLCTYQMTLPGKKLNFMANEIAQFHEWKDKEQVDWHLLKYPAHDASNRYIKDLNKTYLNDAAFWELDHSFEGFEWIDVNNNEQSMFSYIRKAKNPDDFVVVVLNFKPVAYHQYRVGVPMEGEYVEILNSDRDYYHGSNQYNGLPLSSQEGVTHGKPYFVEMTIPPFGAVILKYQAKPLKEDVLLDEKEDVLLDEKEDVEIVLEEDVININID</sequence>
<dbReference type="InterPro" id="IPR004193">
    <property type="entry name" value="Glyco_hydro_13_N"/>
</dbReference>
<dbReference type="InterPro" id="IPR013780">
    <property type="entry name" value="Glyco_hydro_b"/>
</dbReference>
<evidence type="ECO:0000256" key="7">
    <source>
        <dbReference type="ARBA" id="ARBA00022679"/>
    </source>
</evidence>
<dbReference type="InterPro" id="IPR017853">
    <property type="entry name" value="GH"/>
</dbReference>
<feature type="active site" description="Proton donor" evidence="10 11">
    <location>
        <position position="355"/>
    </location>
</feature>
<dbReference type="Gene3D" id="3.20.20.80">
    <property type="entry name" value="Glycosidases"/>
    <property type="match status" value="1"/>
</dbReference>
<dbReference type="InterPro" id="IPR013783">
    <property type="entry name" value="Ig-like_fold"/>
</dbReference>
<evidence type="ECO:0000313" key="16">
    <source>
        <dbReference type="Proteomes" id="UP001058072"/>
    </source>
</evidence>
<dbReference type="FunFam" id="2.60.40.1180:FF:000002">
    <property type="entry name" value="1,4-alpha-glucan branching enzyme GlgB"/>
    <property type="match status" value="1"/>
</dbReference>
<dbReference type="FunFam" id="2.60.40.10:FF:000169">
    <property type="entry name" value="1,4-alpha-glucan branching enzyme GlgB"/>
    <property type="match status" value="1"/>
</dbReference>
<dbReference type="Proteomes" id="UP001058072">
    <property type="component" value="Chromosome"/>
</dbReference>
<evidence type="ECO:0000256" key="3">
    <source>
        <dbReference type="ARBA" id="ARBA00004964"/>
    </source>
</evidence>
<dbReference type="GO" id="GO:0004553">
    <property type="term" value="F:hydrolase activity, hydrolyzing O-glycosyl compounds"/>
    <property type="evidence" value="ECO:0007669"/>
    <property type="project" value="InterPro"/>
</dbReference>
<dbReference type="CDD" id="cd11322">
    <property type="entry name" value="AmyAc_Glg_BE"/>
    <property type="match status" value="1"/>
</dbReference>
<accession>A0A9Q9CQG0</accession>
<dbReference type="InterPro" id="IPR014756">
    <property type="entry name" value="Ig_E-set"/>
</dbReference>